<reference evidence="1" key="1">
    <citation type="submission" date="2014-11" db="EMBL/GenBank/DDBJ databases">
        <authorList>
            <person name="Amaro Gonzalez C."/>
        </authorList>
    </citation>
    <scope>NUCLEOTIDE SEQUENCE</scope>
</reference>
<proteinExistence type="predicted"/>
<evidence type="ECO:0000313" key="1">
    <source>
        <dbReference type="EMBL" id="JAH97046.1"/>
    </source>
</evidence>
<sequence>MTFANVGSMKPLCYVYEGIRMAGMPLCHVMPWQGSIPHTYRAHRVWHFSGVPTEITQPSALKNISVPTDLTQ</sequence>
<dbReference type="EMBL" id="GBXM01011531">
    <property type="protein sequence ID" value="JAH97046.1"/>
    <property type="molecule type" value="Transcribed_RNA"/>
</dbReference>
<name>A0A0E9X3I8_ANGAN</name>
<accession>A0A0E9X3I8</accession>
<dbReference type="AlphaFoldDB" id="A0A0E9X3I8"/>
<reference evidence="1" key="2">
    <citation type="journal article" date="2015" name="Fish Shellfish Immunol.">
        <title>Early steps in the European eel (Anguilla anguilla)-Vibrio vulnificus interaction in the gills: Role of the RtxA13 toxin.</title>
        <authorList>
            <person name="Callol A."/>
            <person name="Pajuelo D."/>
            <person name="Ebbesson L."/>
            <person name="Teles M."/>
            <person name="MacKenzie S."/>
            <person name="Amaro C."/>
        </authorList>
    </citation>
    <scope>NUCLEOTIDE SEQUENCE</scope>
</reference>
<protein>
    <submittedName>
        <fullName evidence="1">Uncharacterized protein</fullName>
    </submittedName>
</protein>
<organism evidence="1">
    <name type="scientific">Anguilla anguilla</name>
    <name type="common">European freshwater eel</name>
    <name type="synonym">Muraena anguilla</name>
    <dbReference type="NCBI Taxonomy" id="7936"/>
    <lineage>
        <taxon>Eukaryota</taxon>
        <taxon>Metazoa</taxon>
        <taxon>Chordata</taxon>
        <taxon>Craniata</taxon>
        <taxon>Vertebrata</taxon>
        <taxon>Euteleostomi</taxon>
        <taxon>Actinopterygii</taxon>
        <taxon>Neopterygii</taxon>
        <taxon>Teleostei</taxon>
        <taxon>Anguilliformes</taxon>
        <taxon>Anguillidae</taxon>
        <taxon>Anguilla</taxon>
    </lineage>
</organism>